<evidence type="ECO:0000256" key="1">
    <source>
        <dbReference type="SAM" id="Phobius"/>
    </source>
</evidence>
<dbReference type="AlphaFoldDB" id="A0AAW2YVP8"/>
<keyword evidence="1" id="KW-1133">Transmembrane helix</keyword>
<feature type="transmembrane region" description="Helical" evidence="1">
    <location>
        <begin position="21"/>
        <end position="42"/>
    </location>
</feature>
<organism evidence="2 3">
    <name type="scientific">Acrasis kona</name>
    <dbReference type="NCBI Taxonomy" id="1008807"/>
    <lineage>
        <taxon>Eukaryota</taxon>
        <taxon>Discoba</taxon>
        <taxon>Heterolobosea</taxon>
        <taxon>Tetramitia</taxon>
        <taxon>Eutetramitia</taxon>
        <taxon>Acrasidae</taxon>
        <taxon>Acrasis</taxon>
    </lineage>
</organism>
<dbReference type="EMBL" id="JAOPGA020000730">
    <property type="protein sequence ID" value="KAL0481063.1"/>
    <property type="molecule type" value="Genomic_DNA"/>
</dbReference>
<sequence length="204" mass="22238">MAEASNHVAKRVGGGKLSASALLIRILFMLLSFPLDTILLLMQLDAATISPNKHTSASTLPNMHLEQLYNNVALAVAASVIKVVLQEIVSKVSVIIAGGEEAGKIRKIFGNGAFPNIMQFALYPFDTFDHRFRLNGLSGFSTKTLQDLVTTTVSKGLLSYRIKNILSVRLRPTIDKKVQALFNKSSAPVVVRETSEAVKTEKIE</sequence>
<keyword evidence="3" id="KW-1185">Reference proteome</keyword>
<reference evidence="2 3" key="1">
    <citation type="submission" date="2024-03" db="EMBL/GenBank/DDBJ databases">
        <title>The Acrasis kona genome and developmental transcriptomes reveal deep origins of eukaryotic multicellular pathways.</title>
        <authorList>
            <person name="Sheikh S."/>
            <person name="Fu C.-J."/>
            <person name="Brown M.W."/>
            <person name="Baldauf S.L."/>
        </authorList>
    </citation>
    <scope>NUCLEOTIDE SEQUENCE [LARGE SCALE GENOMIC DNA]</scope>
    <source>
        <strain evidence="2 3">ATCC MYA-3509</strain>
    </source>
</reference>
<protein>
    <submittedName>
        <fullName evidence="2">Nuclear GTPase SLIP-GC</fullName>
    </submittedName>
</protein>
<dbReference type="Proteomes" id="UP001431209">
    <property type="component" value="Unassembled WGS sequence"/>
</dbReference>
<keyword evidence="1" id="KW-0812">Transmembrane</keyword>
<proteinExistence type="predicted"/>
<gene>
    <name evidence="2" type="ORF">AKO1_012858</name>
</gene>
<accession>A0AAW2YVP8</accession>
<evidence type="ECO:0000313" key="2">
    <source>
        <dbReference type="EMBL" id="KAL0481063.1"/>
    </source>
</evidence>
<evidence type="ECO:0000313" key="3">
    <source>
        <dbReference type="Proteomes" id="UP001431209"/>
    </source>
</evidence>
<name>A0AAW2YVP8_9EUKA</name>
<comment type="caution">
    <text evidence="2">The sequence shown here is derived from an EMBL/GenBank/DDBJ whole genome shotgun (WGS) entry which is preliminary data.</text>
</comment>
<keyword evidence="1" id="KW-0472">Membrane</keyword>